<keyword evidence="6" id="KW-0496">Mitochondrion</keyword>
<dbReference type="Gene3D" id="1.20.5.340">
    <property type="match status" value="1"/>
</dbReference>
<evidence type="ECO:0000256" key="4">
    <source>
        <dbReference type="ARBA" id="ARBA00022989"/>
    </source>
</evidence>
<dbReference type="InterPro" id="IPR024461">
    <property type="entry name" value="CCDC90-like"/>
</dbReference>
<sequence>MAAFKRFGMNYGNRLTRGFNLPTIDASCSRFSASFALSSRLNRFECRQLSHRANPNGKRAFLVDTLSLVQKLEAYGVLSEQADVITASIFKVLHDSLENVAQISVSKAEVLKNVMIQESKFSKFKSEVQISLDHQFSMLQNETEKLRSDVEKMRSELRYEIAKVTAGQRLNLNLERRRRHDELASQNAETTNLTNKLDRELHALNTLLEAAKYDAIKYCIGTLLSISAIGLAVIRILI</sequence>
<dbReference type="OrthoDB" id="889336at2759"/>
<organism evidence="8 9">
    <name type="scientific">Tetracentron sinense</name>
    <name type="common">Spur-leaf</name>
    <dbReference type="NCBI Taxonomy" id="13715"/>
    <lineage>
        <taxon>Eukaryota</taxon>
        <taxon>Viridiplantae</taxon>
        <taxon>Streptophyta</taxon>
        <taxon>Embryophyta</taxon>
        <taxon>Tracheophyta</taxon>
        <taxon>Spermatophyta</taxon>
        <taxon>Magnoliopsida</taxon>
        <taxon>Trochodendrales</taxon>
        <taxon>Trochodendraceae</taxon>
        <taxon>Tetracentron</taxon>
    </lineage>
</organism>
<dbReference type="GO" id="GO:0016020">
    <property type="term" value="C:membrane"/>
    <property type="evidence" value="ECO:0007669"/>
    <property type="project" value="UniProtKB-SubCell"/>
</dbReference>
<keyword evidence="4" id="KW-1133">Transmembrane helix</keyword>
<keyword evidence="3" id="KW-0812">Transmembrane</keyword>
<dbReference type="FunFam" id="1.20.5.340:FF:000029">
    <property type="entry name" value="Coiled-coil domain-containing protein 90-like"/>
    <property type="match status" value="1"/>
</dbReference>
<evidence type="ECO:0000256" key="7">
    <source>
        <dbReference type="ARBA" id="ARBA00023136"/>
    </source>
</evidence>
<evidence type="ECO:0000256" key="5">
    <source>
        <dbReference type="ARBA" id="ARBA00023054"/>
    </source>
</evidence>
<reference evidence="8 9" key="1">
    <citation type="submission" date="2020-04" db="EMBL/GenBank/DDBJ databases">
        <title>Plant Genome Project.</title>
        <authorList>
            <person name="Zhang R.-G."/>
        </authorList>
    </citation>
    <scope>NUCLEOTIDE SEQUENCE [LARGE SCALE GENOMIC DNA]</scope>
    <source>
        <strain evidence="8">YNK0</strain>
        <tissue evidence="8">Leaf</tissue>
    </source>
</reference>
<dbReference type="GO" id="GO:0005739">
    <property type="term" value="C:mitochondrion"/>
    <property type="evidence" value="ECO:0007669"/>
    <property type="project" value="UniProtKB-SubCell"/>
</dbReference>
<dbReference type="Pfam" id="PF07798">
    <property type="entry name" value="CCDC90-like"/>
    <property type="match status" value="1"/>
</dbReference>
<gene>
    <name evidence="8" type="ORF">HHK36_010220</name>
</gene>
<dbReference type="PANTHER" id="PTHR14360:SF1">
    <property type="entry name" value="PROTEIN FMP32, MITOCHONDRIAL"/>
    <property type="match status" value="1"/>
</dbReference>
<protein>
    <submittedName>
        <fullName evidence="8">Uncharacterized protein</fullName>
    </submittedName>
</protein>
<evidence type="ECO:0000256" key="6">
    <source>
        <dbReference type="ARBA" id="ARBA00023128"/>
    </source>
</evidence>
<accession>A0A835DJ19</accession>
<evidence type="ECO:0000313" key="8">
    <source>
        <dbReference type="EMBL" id="KAF8405316.1"/>
    </source>
</evidence>
<keyword evidence="5" id="KW-0175">Coiled coil</keyword>
<evidence type="ECO:0000256" key="2">
    <source>
        <dbReference type="ARBA" id="ARBA00004370"/>
    </source>
</evidence>
<evidence type="ECO:0000256" key="1">
    <source>
        <dbReference type="ARBA" id="ARBA00004173"/>
    </source>
</evidence>
<dbReference type="EMBL" id="JABCRI010000006">
    <property type="protein sequence ID" value="KAF8405316.1"/>
    <property type="molecule type" value="Genomic_DNA"/>
</dbReference>
<name>A0A835DJ19_TETSI</name>
<comment type="caution">
    <text evidence="8">The sequence shown here is derived from an EMBL/GenBank/DDBJ whole genome shotgun (WGS) entry which is preliminary data.</text>
</comment>
<dbReference type="Proteomes" id="UP000655225">
    <property type="component" value="Unassembled WGS sequence"/>
</dbReference>
<proteinExistence type="predicted"/>
<keyword evidence="7" id="KW-0472">Membrane</keyword>
<evidence type="ECO:0000256" key="3">
    <source>
        <dbReference type="ARBA" id="ARBA00022692"/>
    </source>
</evidence>
<dbReference type="PANTHER" id="PTHR14360">
    <property type="entry name" value="PROTEIN FMP32, MITOCHONDRIAL"/>
    <property type="match status" value="1"/>
</dbReference>
<keyword evidence="9" id="KW-1185">Reference proteome</keyword>
<dbReference type="AlphaFoldDB" id="A0A835DJ19"/>
<evidence type="ECO:0000313" key="9">
    <source>
        <dbReference type="Proteomes" id="UP000655225"/>
    </source>
</evidence>
<dbReference type="OMA" id="EVKHISQ"/>
<comment type="subcellular location">
    <subcellularLocation>
        <location evidence="2">Membrane</location>
    </subcellularLocation>
    <subcellularLocation>
        <location evidence="1">Mitochondrion</location>
    </subcellularLocation>
</comment>